<dbReference type="EMBL" id="BMOF01000004">
    <property type="protein sequence ID" value="GGJ93390.1"/>
    <property type="molecule type" value="Genomic_DNA"/>
</dbReference>
<gene>
    <name evidence="10" type="ORF">GCM10007043_03890</name>
</gene>
<feature type="domain" description="Spore germination GerAC-like C-terminal" evidence="8">
    <location>
        <begin position="208"/>
        <end position="373"/>
    </location>
</feature>
<dbReference type="InterPro" id="IPR057336">
    <property type="entry name" value="GerAC_N"/>
</dbReference>
<reference evidence="10" key="2">
    <citation type="submission" date="2020-09" db="EMBL/GenBank/DDBJ databases">
        <authorList>
            <person name="Sun Q."/>
            <person name="Ohkuma M."/>
        </authorList>
    </citation>
    <scope>NUCLEOTIDE SEQUENCE</scope>
    <source>
        <strain evidence="10">JCM 14719</strain>
    </source>
</reference>
<evidence type="ECO:0000256" key="2">
    <source>
        <dbReference type="ARBA" id="ARBA00007886"/>
    </source>
</evidence>
<comment type="similarity">
    <text evidence="2">Belongs to the GerABKC lipoprotein family.</text>
</comment>
<dbReference type="Proteomes" id="UP000637720">
    <property type="component" value="Unassembled WGS sequence"/>
</dbReference>
<proteinExistence type="inferred from homology"/>
<dbReference type="InterPro" id="IPR046953">
    <property type="entry name" value="Spore_GerAC-like_C"/>
</dbReference>
<dbReference type="RefSeq" id="WP_054669202.1">
    <property type="nucleotide sequence ID" value="NZ_BMOF01000004.1"/>
</dbReference>
<evidence type="ECO:0000313" key="10">
    <source>
        <dbReference type="EMBL" id="GGJ93390.1"/>
    </source>
</evidence>
<keyword evidence="11" id="KW-1185">Reference proteome</keyword>
<dbReference type="Pfam" id="PF25198">
    <property type="entry name" value="Spore_GerAC_N"/>
    <property type="match status" value="1"/>
</dbReference>
<keyword evidence="7" id="KW-0449">Lipoprotein</keyword>
<dbReference type="GO" id="GO:0016020">
    <property type="term" value="C:membrane"/>
    <property type="evidence" value="ECO:0007669"/>
    <property type="project" value="UniProtKB-SubCell"/>
</dbReference>
<evidence type="ECO:0000256" key="7">
    <source>
        <dbReference type="ARBA" id="ARBA00023288"/>
    </source>
</evidence>
<dbReference type="NCBIfam" id="TIGR02887">
    <property type="entry name" value="spore_ger_x_C"/>
    <property type="match status" value="1"/>
</dbReference>
<sequence length="376" mass="42177">MPKADRLLLGRGLVLALGVILFGGTLTGTVRDQRVIERQDLALAVGFDKGEKGTLRVISTFPQVAREAEEKEEIIAVDALSSKDARIRLETKSGRRVASGQIRVALFSDALARSGLKPFIDTLYRDPDINARLFLAVVDGSTETLLSRRYPEKERSGFYLYNLLETNMRRHTIPTGRLHHFLRAYYTFGQDPVLPLLRPERENVAVAGAALFRGSRMVGRLDLEESGVLLLLKGSASGADSSMRIRLRDKTGTLVFIFVQNERRIRAEPSGPRLRFHISLAITAHLVEYAGQRIGSLSNPAVKRAIERAVAHRYKEKAEAVLRKLQQLGTDPIGLGTYARAHKLWNGTEKEWYRIYRKLPISVDVSFRITQVGLYD</sequence>
<evidence type="ECO:0000256" key="5">
    <source>
        <dbReference type="ARBA" id="ARBA00023136"/>
    </source>
</evidence>
<evidence type="ECO:0000256" key="6">
    <source>
        <dbReference type="ARBA" id="ARBA00023139"/>
    </source>
</evidence>
<reference evidence="10" key="1">
    <citation type="journal article" date="2014" name="Int. J. Syst. Evol. Microbiol.">
        <title>Complete genome sequence of Corynebacterium casei LMG S-19264T (=DSM 44701T), isolated from a smear-ripened cheese.</title>
        <authorList>
            <consortium name="US DOE Joint Genome Institute (JGI-PGF)"/>
            <person name="Walter F."/>
            <person name="Albersmeier A."/>
            <person name="Kalinowski J."/>
            <person name="Ruckert C."/>
        </authorList>
    </citation>
    <scope>NUCLEOTIDE SEQUENCE</scope>
    <source>
        <strain evidence="10">JCM 14719</strain>
    </source>
</reference>
<name>A0A8J3BAL7_9BACI</name>
<accession>A0A8J3BAL7</accession>
<evidence type="ECO:0000256" key="1">
    <source>
        <dbReference type="ARBA" id="ARBA00004635"/>
    </source>
</evidence>
<evidence type="ECO:0000313" key="11">
    <source>
        <dbReference type="Proteomes" id="UP000637720"/>
    </source>
</evidence>
<comment type="caution">
    <text evidence="10">The sequence shown here is derived from an EMBL/GenBank/DDBJ whole genome shotgun (WGS) entry which is preliminary data.</text>
</comment>
<keyword evidence="6" id="KW-0564">Palmitate</keyword>
<dbReference type="GO" id="GO:0009847">
    <property type="term" value="P:spore germination"/>
    <property type="evidence" value="ECO:0007669"/>
    <property type="project" value="InterPro"/>
</dbReference>
<keyword evidence="5" id="KW-0472">Membrane</keyword>
<feature type="domain" description="Spore germination protein N-terminal" evidence="9">
    <location>
        <begin position="32"/>
        <end position="198"/>
    </location>
</feature>
<keyword evidence="4" id="KW-0732">Signal</keyword>
<organism evidence="10 11">
    <name type="scientific">Calditerricola satsumensis</name>
    <dbReference type="NCBI Taxonomy" id="373054"/>
    <lineage>
        <taxon>Bacteria</taxon>
        <taxon>Bacillati</taxon>
        <taxon>Bacillota</taxon>
        <taxon>Bacilli</taxon>
        <taxon>Bacillales</taxon>
        <taxon>Bacillaceae</taxon>
        <taxon>Calditerricola</taxon>
    </lineage>
</organism>
<protein>
    <submittedName>
        <fullName evidence="10">Germination protein XA</fullName>
    </submittedName>
</protein>
<dbReference type="Gene3D" id="3.30.300.210">
    <property type="entry name" value="Nutrient germinant receptor protein C, domain 3"/>
    <property type="match status" value="1"/>
</dbReference>
<dbReference type="PANTHER" id="PTHR35789:SF1">
    <property type="entry name" value="SPORE GERMINATION PROTEIN B3"/>
    <property type="match status" value="1"/>
</dbReference>
<dbReference type="InterPro" id="IPR038501">
    <property type="entry name" value="Spore_GerAC_C_sf"/>
</dbReference>
<evidence type="ECO:0000259" key="8">
    <source>
        <dbReference type="Pfam" id="PF05504"/>
    </source>
</evidence>
<dbReference type="InterPro" id="IPR008844">
    <property type="entry name" value="Spore_GerAC-like"/>
</dbReference>
<comment type="subcellular location">
    <subcellularLocation>
        <location evidence="1">Membrane</location>
        <topology evidence="1">Lipid-anchor</topology>
    </subcellularLocation>
</comment>
<evidence type="ECO:0000256" key="3">
    <source>
        <dbReference type="ARBA" id="ARBA00022544"/>
    </source>
</evidence>
<evidence type="ECO:0000259" key="9">
    <source>
        <dbReference type="Pfam" id="PF25198"/>
    </source>
</evidence>
<evidence type="ECO:0000256" key="4">
    <source>
        <dbReference type="ARBA" id="ARBA00022729"/>
    </source>
</evidence>
<dbReference type="AlphaFoldDB" id="A0A8J3BAL7"/>
<dbReference type="PANTHER" id="PTHR35789">
    <property type="entry name" value="SPORE GERMINATION PROTEIN B3"/>
    <property type="match status" value="1"/>
</dbReference>
<keyword evidence="3" id="KW-0309">Germination</keyword>
<dbReference type="Pfam" id="PF05504">
    <property type="entry name" value="Spore_GerAC"/>
    <property type="match status" value="1"/>
</dbReference>